<gene>
    <name evidence="3" type="ORF">RJ640_003532</name>
</gene>
<feature type="domain" description="RRM" evidence="2">
    <location>
        <begin position="26"/>
        <end position="109"/>
    </location>
</feature>
<evidence type="ECO:0000313" key="4">
    <source>
        <dbReference type="Proteomes" id="UP001187471"/>
    </source>
</evidence>
<dbReference type="Proteomes" id="UP001187471">
    <property type="component" value="Unassembled WGS sequence"/>
</dbReference>
<dbReference type="PANTHER" id="PTHR36309">
    <property type="entry name" value="RNA-BINDING (RRM/RBD/RNP MOTIFS) FAMILY PROTEIN"/>
    <property type="match status" value="1"/>
</dbReference>
<feature type="non-terminal residue" evidence="3">
    <location>
        <position position="207"/>
    </location>
</feature>
<evidence type="ECO:0000256" key="1">
    <source>
        <dbReference type="PROSITE-ProRule" id="PRU00176"/>
    </source>
</evidence>
<dbReference type="AlphaFoldDB" id="A0AA88S118"/>
<organism evidence="3 4">
    <name type="scientific">Escallonia rubra</name>
    <dbReference type="NCBI Taxonomy" id="112253"/>
    <lineage>
        <taxon>Eukaryota</taxon>
        <taxon>Viridiplantae</taxon>
        <taxon>Streptophyta</taxon>
        <taxon>Embryophyta</taxon>
        <taxon>Tracheophyta</taxon>
        <taxon>Spermatophyta</taxon>
        <taxon>Magnoliopsida</taxon>
        <taxon>eudicotyledons</taxon>
        <taxon>Gunneridae</taxon>
        <taxon>Pentapetalae</taxon>
        <taxon>asterids</taxon>
        <taxon>campanulids</taxon>
        <taxon>Escalloniales</taxon>
        <taxon>Escalloniaceae</taxon>
        <taxon>Escallonia</taxon>
    </lineage>
</organism>
<proteinExistence type="predicted"/>
<keyword evidence="4" id="KW-1185">Reference proteome</keyword>
<dbReference type="SMART" id="SM00360">
    <property type="entry name" value="RRM"/>
    <property type="match status" value="1"/>
</dbReference>
<keyword evidence="1" id="KW-0694">RNA-binding</keyword>
<evidence type="ECO:0000259" key="2">
    <source>
        <dbReference type="PROSITE" id="PS50102"/>
    </source>
</evidence>
<reference evidence="3" key="1">
    <citation type="submission" date="2022-12" db="EMBL/GenBank/DDBJ databases">
        <title>Draft genome assemblies for two species of Escallonia (Escalloniales).</title>
        <authorList>
            <person name="Chanderbali A."/>
            <person name="Dervinis C."/>
            <person name="Anghel I."/>
            <person name="Soltis D."/>
            <person name="Soltis P."/>
            <person name="Zapata F."/>
        </authorList>
    </citation>
    <scope>NUCLEOTIDE SEQUENCE</scope>
    <source>
        <strain evidence="3">UCBG92.1500</strain>
        <tissue evidence="3">Leaf</tissue>
    </source>
</reference>
<dbReference type="InterPro" id="IPR053316">
    <property type="entry name" value="Epigenetic_reg_gene_expr"/>
</dbReference>
<name>A0AA88S118_9ASTE</name>
<dbReference type="InterPro" id="IPR012677">
    <property type="entry name" value="Nucleotide-bd_a/b_plait_sf"/>
</dbReference>
<dbReference type="SUPFAM" id="SSF54928">
    <property type="entry name" value="RNA-binding domain, RBD"/>
    <property type="match status" value="1"/>
</dbReference>
<dbReference type="InterPro" id="IPR000504">
    <property type="entry name" value="RRM_dom"/>
</dbReference>
<sequence length="207" mass="23757">EELALNFMESSSEAVEYAAFEEKVKRTVFLDNLSHQVTETVLKSALNQFGSVTSIQFIPNYMEPKDIPRAALVEMENSEQAEHIILEMGNLPFMISGQPRPVRACAAEVEMFDDRPKRPGRRIQCRWLDRKDPEFEVAQNVKHLARKQAAEASFLLKQQLAQEQQLANKQAETLKAHYRKFELIEGAQNDGSFKRLGKRYNINISDD</sequence>
<dbReference type="EMBL" id="JAVXUO010000301">
    <property type="protein sequence ID" value="KAK2993560.1"/>
    <property type="molecule type" value="Genomic_DNA"/>
</dbReference>
<dbReference type="CDD" id="cd00590">
    <property type="entry name" value="RRM_SF"/>
    <property type="match status" value="1"/>
</dbReference>
<dbReference type="PROSITE" id="PS50102">
    <property type="entry name" value="RRM"/>
    <property type="match status" value="1"/>
</dbReference>
<dbReference type="GO" id="GO:0003723">
    <property type="term" value="F:RNA binding"/>
    <property type="evidence" value="ECO:0007669"/>
    <property type="project" value="UniProtKB-UniRule"/>
</dbReference>
<dbReference type="InterPro" id="IPR035979">
    <property type="entry name" value="RBD_domain_sf"/>
</dbReference>
<dbReference type="PANTHER" id="PTHR36309:SF1">
    <property type="entry name" value="RNA-BINDING (RRM_RBD_RNP MOTIFS) FAMILY PROTEIN"/>
    <property type="match status" value="1"/>
</dbReference>
<evidence type="ECO:0000313" key="3">
    <source>
        <dbReference type="EMBL" id="KAK2993560.1"/>
    </source>
</evidence>
<comment type="caution">
    <text evidence="3">The sequence shown here is derived from an EMBL/GenBank/DDBJ whole genome shotgun (WGS) entry which is preliminary data.</text>
</comment>
<protein>
    <recommendedName>
        <fullName evidence="2">RRM domain-containing protein</fullName>
    </recommendedName>
</protein>
<accession>A0AA88S118</accession>
<dbReference type="Pfam" id="PF00076">
    <property type="entry name" value="RRM_1"/>
    <property type="match status" value="1"/>
</dbReference>
<dbReference type="Gene3D" id="3.30.70.330">
    <property type="match status" value="1"/>
</dbReference>